<feature type="non-terminal residue" evidence="1">
    <location>
        <position position="69"/>
    </location>
</feature>
<dbReference type="InterPro" id="IPR016024">
    <property type="entry name" value="ARM-type_fold"/>
</dbReference>
<evidence type="ECO:0000313" key="2">
    <source>
        <dbReference type="Proteomes" id="UP000663836"/>
    </source>
</evidence>
<dbReference type="AlphaFoldDB" id="A0A820E845"/>
<gene>
    <name evidence="1" type="ORF">JBS370_LOCUS38380</name>
</gene>
<evidence type="ECO:0000313" key="1">
    <source>
        <dbReference type="EMBL" id="CAF4242799.1"/>
    </source>
</evidence>
<sequence length="69" mass="7490">MMGDKAATSDVINRLVSALGDQGLDVRDSARYALGEMGEKAATSEMINRLMSELDDENSNVKRSACYAF</sequence>
<organism evidence="1 2">
    <name type="scientific">Rotaria sordida</name>
    <dbReference type="NCBI Taxonomy" id="392033"/>
    <lineage>
        <taxon>Eukaryota</taxon>
        <taxon>Metazoa</taxon>
        <taxon>Spiralia</taxon>
        <taxon>Gnathifera</taxon>
        <taxon>Rotifera</taxon>
        <taxon>Eurotatoria</taxon>
        <taxon>Bdelloidea</taxon>
        <taxon>Philodinida</taxon>
        <taxon>Philodinidae</taxon>
        <taxon>Rotaria</taxon>
    </lineage>
</organism>
<accession>A0A820E845</accession>
<dbReference type="EMBL" id="CAJOBD010020791">
    <property type="protein sequence ID" value="CAF4242799.1"/>
    <property type="molecule type" value="Genomic_DNA"/>
</dbReference>
<name>A0A820E845_9BILA</name>
<comment type="caution">
    <text evidence="1">The sequence shown here is derived from an EMBL/GenBank/DDBJ whole genome shotgun (WGS) entry which is preliminary data.</text>
</comment>
<dbReference type="InterPro" id="IPR011989">
    <property type="entry name" value="ARM-like"/>
</dbReference>
<dbReference type="Gene3D" id="1.25.10.10">
    <property type="entry name" value="Leucine-rich Repeat Variant"/>
    <property type="match status" value="1"/>
</dbReference>
<reference evidence="1" key="1">
    <citation type="submission" date="2021-02" db="EMBL/GenBank/DDBJ databases">
        <authorList>
            <person name="Nowell W R."/>
        </authorList>
    </citation>
    <scope>NUCLEOTIDE SEQUENCE</scope>
</reference>
<evidence type="ECO:0008006" key="3">
    <source>
        <dbReference type="Google" id="ProtNLM"/>
    </source>
</evidence>
<proteinExistence type="predicted"/>
<dbReference type="SUPFAM" id="SSF48371">
    <property type="entry name" value="ARM repeat"/>
    <property type="match status" value="1"/>
</dbReference>
<protein>
    <recommendedName>
        <fullName evidence="3">HEAT repeat domain-containing protein</fullName>
    </recommendedName>
</protein>
<dbReference type="Proteomes" id="UP000663836">
    <property type="component" value="Unassembled WGS sequence"/>
</dbReference>